<dbReference type="GO" id="GO:0005975">
    <property type="term" value="P:carbohydrate metabolic process"/>
    <property type="evidence" value="ECO:0007669"/>
    <property type="project" value="InterPro"/>
</dbReference>
<evidence type="ECO:0000313" key="2">
    <source>
        <dbReference type="EMBL" id="KAB8036812.1"/>
    </source>
</evidence>
<keyword evidence="3" id="KW-1185">Reference proteome</keyword>
<name>A0A6N6VQ82_9BACT</name>
<dbReference type="OrthoDB" id="8597776at2"/>
<accession>A0A6N6VQ82</accession>
<dbReference type="Proteomes" id="UP000437748">
    <property type="component" value="Unassembled WGS sequence"/>
</dbReference>
<reference evidence="2 3" key="1">
    <citation type="submission" date="2019-10" db="EMBL/GenBank/DDBJ databases">
        <title>New species of Slilvanegrellaceae.</title>
        <authorList>
            <person name="Pitt A."/>
            <person name="Hahn M.W."/>
        </authorList>
    </citation>
    <scope>NUCLEOTIDE SEQUENCE [LARGE SCALE GENOMIC DNA]</scope>
    <source>
        <strain evidence="2 3">SP-Ram-0.45-NSY-1</strain>
    </source>
</reference>
<feature type="domain" description="DUF7033" evidence="1">
    <location>
        <begin position="114"/>
        <end position="202"/>
    </location>
</feature>
<organism evidence="2 3">
    <name type="scientific">Silvanigrella paludirubra</name>
    <dbReference type="NCBI Taxonomy" id="2499159"/>
    <lineage>
        <taxon>Bacteria</taxon>
        <taxon>Pseudomonadati</taxon>
        <taxon>Bdellovibrionota</taxon>
        <taxon>Oligoflexia</taxon>
        <taxon>Silvanigrellales</taxon>
        <taxon>Silvanigrellaceae</taxon>
        <taxon>Silvanigrella</taxon>
    </lineage>
</organism>
<dbReference type="RefSeq" id="WP_153421227.1">
    <property type="nucleotide sequence ID" value="NZ_WFLM01000005.1"/>
</dbReference>
<evidence type="ECO:0000313" key="3">
    <source>
        <dbReference type="Proteomes" id="UP000437748"/>
    </source>
</evidence>
<protein>
    <recommendedName>
        <fullName evidence="1">DUF7033 domain-containing protein</fullName>
    </recommendedName>
</protein>
<dbReference type="InterPro" id="IPR011330">
    <property type="entry name" value="Glyco_hydro/deAcase_b/a-brl"/>
</dbReference>
<dbReference type="InterPro" id="IPR054297">
    <property type="entry name" value="DUF7033"/>
</dbReference>
<dbReference type="Pfam" id="PF23019">
    <property type="entry name" value="DUF7033"/>
    <property type="match status" value="1"/>
</dbReference>
<comment type="caution">
    <text evidence="2">The sequence shown here is derived from an EMBL/GenBank/DDBJ whole genome shotgun (WGS) entry which is preliminary data.</text>
</comment>
<dbReference type="AlphaFoldDB" id="A0A6N6VQ82"/>
<proteinExistence type="predicted"/>
<dbReference type="Gene3D" id="3.20.20.370">
    <property type="entry name" value="Glycoside hydrolase/deacetylase"/>
    <property type="match status" value="1"/>
</dbReference>
<evidence type="ECO:0000259" key="1">
    <source>
        <dbReference type="Pfam" id="PF23019"/>
    </source>
</evidence>
<dbReference type="EMBL" id="WFLM01000005">
    <property type="protein sequence ID" value="KAB8036812.1"/>
    <property type="molecule type" value="Genomic_DNA"/>
</dbReference>
<sequence>MLYSIKVIISSNRVFEKKYVWTQILKNMLNYDIEFILEEDANVQFTKLILNNNTEISILDNFENFVNHFPPKIEFIPISDFKVSIHSYFKNIPILYNKKNSLFIDYISEKKIKINFDIPSIAYFYLVQYEEVINQKRDEYDRFSLKDSYLFKYQIHRRPIINEYAELLYSLMLYLDNSIPQRVRDFSINISHDIDFAFSYYNKNISQIFKSAVKNAINQKSLKEFYNKLLSFHKFNNGDLKQDPSNSFEWIMDEVEKVGLKSTFYFLSNAYENSIYNPDYDLTSDCIRNVLLSINKRGHKIGLHGGFPTYNCELNFQNELTNLTHNLKKINIQLENLLVRQHWLKFKSGLTHEIMNNCGISDDSTLGFVEDVGFRSGICQSYDIFSWKNKISLNMTETPLHVMEGSVFDSYGLNLGVTFKAYDVINDVKSIVKFYGGTFTILWHNTYLNSQVSKELFIETIK</sequence>
<gene>
    <name evidence="2" type="ORF">GCL60_13285</name>
</gene>
<dbReference type="SUPFAM" id="SSF88713">
    <property type="entry name" value="Glycoside hydrolase/deacetylase"/>
    <property type="match status" value="1"/>
</dbReference>